<sequence>MNKVPYYTYPAVFYPDGDGWSVEFPDLENCFTSADSLEEALIEAQSILEDCMYFREVQKDEIPEPTDVDTIVPPEGGLVQRVVADMGPTRRAWSKKSVKKTLTVPSWMEEELKKHEDINVSFILQEAIKKELNIKEPSL</sequence>
<name>A0ABS9ER21_9BACT</name>
<proteinExistence type="predicted"/>
<evidence type="ECO:0000259" key="1">
    <source>
        <dbReference type="Pfam" id="PF15919"/>
    </source>
</evidence>
<protein>
    <submittedName>
        <fullName evidence="2">Type II toxin-antitoxin system HicB family antitoxin</fullName>
    </submittedName>
</protein>
<reference evidence="2 3" key="1">
    <citation type="submission" date="2022-01" db="EMBL/GenBank/DDBJ databases">
        <title>Dethiosulfovibrio faecalis sp. nov., a novel proteolytic, non-sulfur-reducing bacterium isolated from a marine aquaculture solid waste bioreactor.</title>
        <authorList>
            <person name="Grabowski S."/>
            <person name="Apolinario E."/>
            <person name="Schneider N."/>
            <person name="Marshall C.W."/>
            <person name="Sowers K.R."/>
        </authorList>
    </citation>
    <scope>NUCLEOTIDE SEQUENCE [LARGE SCALE GENOMIC DNA]</scope>
    <source>
        <strain evidence="2 3">DSM 12537</strain>
    </source>
</reference>
<organism evidence="2 3">
    <name type="scientific">Dethiosulfovibrio marinus</name>
    <dbReference type="NCBI Taxonomy" id="133532"/>
    <lineage>
        <taxon>Bacteria</taxon>
        <taxon>Thermotogati</taxon>
        <taxon>Synergistota</taxon>
        <taxon>Synergistia</taxon>
        <taxon>Synergistales</taxon>
        <taxon>Dethiosulfovibrionaceae</taxon>
        <taxon>Dethiosulfovibrio</taxon>
    </lineage>
</organism>
<evidence type="ECO:0000313" key="3">
    <source>
        <dbReference type="Proteomes" id="UP001200430"/>
    </source>
</evidence>
<feature type="domain" description="HicB-like antitoxin of toxin-antitoxin system" evidence="1">
    <location>
        <begin position="9"/>
        <end position="75"/>
    </location>
</feature>
<accession>A0ABS9ER21</accession>
<dbReference type="Pfam" id="PF15919">
    <property type="entry name" value="HicB_lk_antitox"/>
    <property type="match status" value="1"/>
</dbReference>
<evidence type="ECO:0000313" key="2">
    <source>
        <dbReference type="EMBL" id="MCF4143610.1"/>
    </source>
</evidence>
<comment type="caution">
    <text evidence="2">The sequence shown here is derived from an EMBL/GenBank/DDBJ whole genome shotgun (WGS) entry which is preliminary data.</text>
</comment>
<dbReference type="InterPro" id="IPR031807">
    <property type="entry name" value="HicB-like"/>
</dbReference>
<keyword evidence="3" id="KW-1185">Reference proteome</keyword>
<gene>
    <name evidence="2" type="ORF">L2W38_12405</name>
</gene>
<dbReference type="Gene3D" id="3.30.160.250">
    <property type="match status" value="1"/>
</dbReference>
<dbReference type="SUPFAM" id="SSF143100">
    <property type="entry name" value="TTHA1013/TTHA0281-like"/>
    <property type="match status" value="1"/>
</dbReference>
<dbReference type="EMBL" id="JAKGUD010000020">
    <property type="protein sequence ID" value="MCF4143610.1"/>
    <property type="molecule type" value="Genomic_DNA"/>
</dbReference>
<dbReference type="Proteomes" id="UP001200430">
    <property type="component" value="Unassembled WGS sequence"/>
</dbReference>
<dbReference type="RefSeq" id="WP_005659751.1">
    <property type="nucleotide sequence ID" value="NZ_JAKGUD010000020.1"/>
</dbReference>
<dbReference type="InterPro" id="IPR035069">
    <property type="entry name" value="TTHA1013/TTHA0281-like"/>
</dbReference>